<dbReference type="Pfam" id="PF22455">
    <property type="entry name" value="PqqF_C_3"/>
    <property type="match status" value="1"/>
</dbReference>
<keyword evidence="8" id="KW-0862">Zinc</keyword>
<dbReference type="GO" id="GO:0008270">
    <property type="term" value="F:zinc ion binding"/>
    <property type="evidence" value="ECO:0007669"/>
    <property type="project" value="InterPro"/>
</dbReference>
<evidence type="ECO:0000256" key="2">
    <source>
        <dbReference type="ARBA" id="ARBA00004886"/>
    </source>
</evidence>
<evidence type="ECO:0000259" key="16">
    <source>
        <dbReference type="Pfam" id="PF22455"/>
    </source>
</evidence>
<dbReference type="PANTHER" id="PTHR43690:SF18">
    <property type="entry name" value="INSULIN-DEGRADING ENZYME-RELATED"/>
    <property type="match status" value="1"/>
</dbReference>
<comment type="function">
    <text evidence="11">Required for coenzyme pyrroloquinoline quinone (PQQ) biosynthesis. It is thought that this protein is a protease that cleaves peptides bond in a small peptide (gene pqqA), providing the glutamate and tyrosine residues which are necessary for the synthesis of PQQ.</text>
</comment>
<dbReference type="InterPro" id="IPR011844">
    <property type="entry name" value="PQQ_synth_PqqF"/>
</dbReference>
<evidence type="ECO:0000259" key="17">
    <source>
        <dbReference type="Pfam" id="PF22456"/>
    </source>
</evidence>
<dbReference type="SUPFAM" id="SSF63411">
    <property type="entry name" value="LuxS/MPP-like metallohydrolase"/>
    <property type="match status" value="3"/>
</dbReference>
<keyword evidence="5" id="KW-0645">Protease</keyword>
<proteinExistence type="inferred from homology"/>
<dbReference type="InterPro" id="IPR011249">
    <property type="entry name" value="Metalloenz_LuxS/M16"/>
</dbReference>
<feature type="domain" description="Peptidase M16 C-terminal" evidence="15">
    <location>
        <begin position="182"/>
        <end position="332"/>
    </location>
</feature>
<feature type="domain" description="Coenzyme PQQ synthesis protein F C-terminal lobe" evidence="16">
    <location>
        <begin position="477"/>
        <end position="617"/>
    </location>
</feature>
<dbReference type="PANTHER" id="PTHR43690">
    <property type="entry name" value="NARDILYSIN"/>
    <property type="match status" value="1"/>
</dbReference>
<dbReference type="Pfam" id="PF05193">
    <property type="entry name" value="Peptidase_M16_C"/>
    <property type="match status" value="1"/>
</dbReference>
<evidence type="ECO:0000256" key="10">
    <source>
        <dbReference type="ARBA" id="ARBA00023049"/>
    </source>
</evidence>
<dbReference type="InterPro" id="IPR050626">
    <property type="entry name" value="Peptidase_M16"/>
</dbReference>
<evidence type="ECO:0000256" key="11">
    <source>
        <dbReference type="ARBA" id="ARBA00024932"/>
    </source>
</evidence>
<evidence type="ECO:0000256" key="1">
    <source>
        <dbReference type="ARBA" id="ARBA00001947"/>
    </source>
</evidence>
<dbReference type="EMBL" id="RFFM01000003">
    <property type="protein sequence ID" value="RMH89251.1"/>
    <property type="molecule type" value="Genomic_DNA"/>
</dbReference>
<evidence type="ECO:0000256" key="8">
    <source>
        <dbReference type="ARBA" id="ARBA00022833"/>
    </source>
</evidence>
<comment type="caution">
    <text evidence="18">The sequence shown here is derived from an EMBL/GenBank/DDBJ whole genome shotgun (WGS) entry which is preliminary data.</text>
</comment>
<comment type="similarity">
    <text evidence="3 13">Belongs to the peptidase M16 family.</text>
</comment>
<dbReference type="InterPro" id="IPR054734">
    <property type="entry name" value="PqqF-like_C_4"/>
</dbReference>
<keyword evidence="6" id="KW-0479">Metal-binding</keyword>
<dbReference type="InterPro" id="IPR007863">
    <property type="entry name" value="Peptidase_M16_C"/>
</dbReference>
<dbReference type="Gene3D" id="3.30.830.10">
    <property type="entry name" value="Metalloenzyme, LuxS/M16 peptidase-like"/>
    <property type="match status" value="2"/>
</dbReference>
<keyword evidence="7 18" id="KW-0378">Hydrolase</keyword>
<sequence length="841" mass="92554">MPTSADPAQRPAQLALANGLRVRLLPQRASSQAAALLRVHAGSHDAPTDYPGLAHFLEHLLFLGSRDYPAADGLMPFVQGHGGQLNASTRERHTDFFFQIPARHFEHALLRLLDMLAHPLLDPDAQLREREVLHAEFHARAQDAETLCDAALGRAMAPAHPFSGFHAGNRETLPVEDHAFQQALFGYHRRFYQAGQIELLLAGPQTPEILLQLAELAAAKLPAGRVASPQAPALCKTKDGWLRLQLDSVQPRLLIAFVFDGVREQSPAALDYLGVWVESQAPGGLAQQLREAGLCRSVKLRVPYWYEDQGVAVIEMLPMEKGNDERATLVDAVLDWLRFFSEGAHWPSCWEDYRLIRRRNLQVAEPLAQLRYWVEPWAWGADSDEAGIRQALAAITRQVTDYAPLVLTADATVCPIIDTEGFPLRMAFEAALQPNRIDWEWQQPARNPWLSGEVARHEARGLPTALSWSGPQDKGGQGALFLRWQFTGGLPSSSLWHALAHVIRPSIWAAHQAGVALQFDDVGDAWLLRLEGFAEAIPTILGDIIALFAAPPATAFIEDSRHADNDTLRGDTMLLRQLLDRLPRMLGPAVTTLNSPVQADSAELTKTWQCAIWQGLAVGFAEDMSGPIAHALEALPGRSVLANSAVTNTPHKRWLSVGNQAPRDDTALLLFCPLPAITPECEAAWRVLAKQLEGAFYRRLRSELQLGYAVFSRFSQFGSRTGIVFGVQSPTASAAQILEHIEAFLSSFREKLAEDTAAFSEQLAREAANTHVADEMDLRARASQAWQSLMSGHEIDHPQQVAAAMRALKPHDLTAASEALRRGTGGWVVLSNAAAPNMSWT</sequence>
<keyword evidence="10" id="KW-0482">Metalloprotease</keyword>
<dbReference type="Pfam" id="PF00675">
    <property type="entry name" value="Peptidase_M16"/>
    <property type="match status" value="1"/>
</dbReference>
<evidence type="ECO:0000256" key="12">
    <source>
        <dbReference type="ARBA" id="ARBA00030977"/>
    </source>
</evidence>
<name>A0A3M2HHP7_9GAMM</name>
<gene>
    <name evidence="18" type="primary">pqqF</name>
    <name evidence="18" type="ORF">EA797_15050</name>
</gene>
<evidence type="ECO:0000256" key="5">
    <source>
        <dbReference type="ARBA" id="ARBA00022670"/>
    </source>
</evidence>
<dbReference type="RefSeq" id="WP_122166620.1">
    <property type="nucleotide sequence ID" value="NZ_JAMOIB010000004.1"/>
</dbReference>
<organism evidence="18 19">
    <name type="scientific">Stutzerimonas zhaodongensis</name>
    <dbReference type="NCBI Taxonomy" id="1176257"/>
    <lineage>
        <taxon>Bacteria</taxon>
        <taxon>Pseudomonadati</taxon>
        <taxon>Pseudomonadota</taxon>
        <taxon>Gammaproteobacteria</taxon>
        <taxon>Pseudomonadales</taxon>
        <taxon>Pseudomonadaceae</taxon>
        <taxon>Stutzerimonas</taxon>
    </lineage>
</organism>
<dbReference type="UniPathway" id="UPA00539"/>
<evidence type="ECO:0000313" key="18">
    <source>
        <dbReference type="EMBL" id="RMH89251.1"/>
    </source>
</evidence>
<feature type="domain" description="Peptidase M16 N-terminal" evidence="14">
    <location>
        <begin position="29"/>
        <end position="147"/>
    </location>
</feature>
<dbReference type="AlphaFoldDB" id="A0A3M2HHP7"/>
<evidence type="ECO:0000256" key="13">
    <source>
        <dbReference type="RuleBase" id="RU004447"/>
    </source>
</evidence>
<dbReference type="GO" id="GO:0005737">
    <property type="term" value="C:cytoplasm"/>
    <property type="evidence" value="ECO:0007669"/>
    <property type="project" value="UniProtKB-ARBA"/>
</dbReference>
<evidence type="ECO:0000256" key="6">
    <source>
        <dbReference type="ARBA" id="ARBA00022723"/>
    </source>
</evidence>
<evidence type="ECO:0000259" key="14">
    <source>
        <dbReference type="Pfam" id="PF00675"/>
    </source>
</evidence>
<protein>
    <recommendedName>
        <fullName evidence="4">Coenzyme PQQ synthesis protein F</fullName>
    </recommendedName>
    <alternativeName>
        <fullName evidence="12">Pyrroloquinoline quinone biosynthesis protein F</fullName>
    </alternativeName>
</protein>
<dbReference type="Pfam" id="PF22456">
    <property type="entry name" value="PqqF-like_C_4"/>
    <property type="match status" value="1"/>
</dbReference>
<evidence type="ECO:0000256" key="7">
    <source>
        <dbReference type="ARBA" id="ARBA00022801"/>
    </source>
</evidence>
<dbReference type="NCBIfam" id="TIGR02110">
    <property type="entry name" value="PQQ_syn_pqqF"/>
    <property type="match status" value="1"/>
</dbReference>
<comment type="pathway">
    <text evidence="2">Cofactor biosynthesis; pyrroloquinoline quinone biosynthesis.</text>
</comment>
<dbReference type="Proteomes" id="UP000269774">
    <property type="component" value="Unassembled WGS sequence"/>
</dbReference>
<evidence type="ECO:0000313" key="19">
    <source>
        <dbReference type="Proteomes" id="UP000269774"/>
    </source>
</evidence>
<comment type="cofactor">
    <cofactor evidence="1">
        <name>Zn(2+)</name>
        <dbReference type="ChEBI" id="CHEBI:29105"/>
    </cofactor>
</comment>
<keyword evidence="19" id="KW-1185">Reference proteome</keyword>
<dbReference type="OrthoDB" id="9811314at2"/>
<dbReference type="InterPro" id="IPR001431">
    <property type="entry name" value="Pept_M16_Zn_BS"/>
</dbReference>
<feature type="domain" description="Coenzyme PQQ synthesis protein F-like C-terminal lobe" evidence="17">
    <location>
        <begin position="688"/>
        <end position="786"/>
    </location>
</feature>
<dbReference type="InterPro" id="IPR011765">
    <property type="entry name" value="Pept_M16_N"/>
</dbReference>
<dbReference type="GO" id="GO:0018189">
    <property type="term" value="P:pyrroloquinoline quinone biosynthetic process"/>
    <property type="evidence" value="ECO:0007669"/>
    <property type="project" value="UniProtKB-UniPathway"/>
</dbReference>
<dbReference type="InterPro" id="IPR054733">
    <property type="entry name" value="PqqF_C_3"/>
</dbReference>
<evidence type="ECO:0000256" key="4">
    <source>
        <dbReference type="ARBA" id="ARBA00015088"/>
    </source>
</evidence>
<dbReference type="GO" id="GO:0004222">
    <property type="term" value="F:metalloendopeptidase activity"/>
    <property type="evidence" value="ECO:0007669"/>
    <property type="project" value="InterPro"/>
</dbReference>
<reference evidence="18 19" key="1">
    <citation type="submission" date="2018-10" db="EMBL/GenBank/DDBJ databases">
        <title>Pseudomonas zhaodongensis NEAU-ST5-21(T) genome.</title>
        <authorList>
            <person name="Peng J."/>
            <person name="Liu Z.-P."/>
        </authorList>
    </citation>
    <scope>NUCLEOTIDE SEQUENCE [LARGE SCALE GENOMIC DNA]</scope>
    <source>
        <strain evidence="18 19">NEAU-ST5-21</strain>
    </source>
</reference>
<accession>A0A3M2HHP7</accession>
<dbReference type="PROSITE" id="PS00143">
    <property type="entry name" value="INSULINASE"/>
    <property type="match status" value="1"/>
</dbReference>
<evidence type="ECO:0000256" key="3">
    <source>
        <dbReference type="ARBA" id="ARBA00007261"/>
    </source>
</evidence>
<dbReference type="GO" id="GO:0006508">
    <property type="term" value="P:proteolysis"/>
    <property type="evidence" value="ECO:0007669"/>
    <property type="project" value="UniProtKB-KW"/>
</dbReference>
<keyword evidence="9" id="KW-0884">PQQ biosynthesis</keyword>
<evidence type="ECO:0000259" key="15">
    <source>
        <dbReference type="Pfam" id="PF05193"/>
    </source>
</evidence>
<evidence type="ECO:0000256" key="9">
    <source>
        <dbReference type="ARBA" id="ARBA00022905"/>
    </source>
</evidence>